<protein>
    <submittedName>
        <fullName evidence="2">Uncharacterized protein</fullName>
    </submittedName>
</protein>
<dbReference type="RefSeq" id="WP_210042735.1">
    <property type="nucleotide sequence ID" value="NZ_JBHLVU010000023.1"/>
</dbReference>
<evidence type="ECO:0000313" key="3">
    <source>
        <dbReference type="Proteomes" id="UP001519887"/>
    </source>
</evidence>
<keyword evidence="1" id="KW-1133">Transmembrane helix</keyword>
<name>A0ABS7BVT0_9BACL</name>
<evidence type="ECO:0000256" key="1">
    <source>
        <dbReference type="SAM" id="Phobius"/>
    </source>
</evidence>
<feature type="transmembrane region" description="Helical" evidence="1">
    <location>
        <begin position="86"/>
        <end position="110"/>
    </location>
</feature>
<comment type="caution">
    <text evidence="2">The sequence shown here is derived from an EMBL/GenBank/DDBJ whole genome shotgun (WGS) entry which is preliminary data.</text>
</comment>
<keyword evidence="1" id="KW-0472">Membrane</keyword>
<accession>A0ABS7BVT0</accession>
<gene>
    <name evidence="2" type="ORF">K0U00_01460</name>
</gene>
<proteinExistence type="predicted"/>
<dbReference type="EMBL" id="JAHZIK010000013">
    <property type="protein sequence ID" value="MBW7452709.1"/>
    <property type="molecule type" value="Genomic_DNA"/>
</dbReference>
<keyword evidence="3" id="KW-1185">Reference proteome</keyword>
<organism evidence="2 3">
    <name type="scientific">Paenibacillus sepulcri</name>
    <dbReference type="NCBI Taxonomy" id="359917"/>
    <lineage>
        <taxon>Bacteria</taxon>
        <taxon>Bacillati</taxon>
        <taxon>Bacillota</taxon>
        <taxon>Bacilli</taxon>
        <taxon>Bacillales</taxon>
        <taxon>Paenibacillaceae</taxon>
        <taxon>Paenibacillus</taxon>
    </lineage>
</organism>
<reference evidence="2 3" key="1">
    <citation type="submission" date="2021-07" db="EMBL/GenBank/DDBJ databases">
        <title>Paenibacillus radiodurans sp. nov., isolated from the southeastern edge of Tengger Desert.</title>
        <authorList>
            <person name="Zhang G."/>
        </authorList>
    </citation>
    <scope>NUCLEOTIDE SEQUENCE [LARGE SCALE GENOMIC DNA]</scope>
    <source>
        <strain evidence="2 3">CCM 7311</strain>
    </source>
</reference>
<dbReference type="Proteomes" id="UP001519887">
    <property type="component" value="Unassembled WGS sequence"/>
</dbReference>
<sequence length="128" mass="14628">MIQPHTFAADSTTSKIFEGKRSPEFKDNQDWLNIQSSEGGTRFITKDGSKEIMLMDNYGGTYINGDLFLNNEKINDKLNNTVSSGVFQTAFIVIIVLMGFLLLALLFIYFKMKKQVKLLEKQLKYSQN</sequence>
<evidence type="ECO:0000313" key="2">
    <source>
        <dbReference type="EMBL" id="MBW7452709.1"/>
    </source>
</evidence>
<keyword evidence="1" id="KW-0812">Transmembrane</keyword>